<dbReference type="InterPro" id="IPR001073">
    <property type="entry name" value="C1q_dom"/>
</dbReference>
<dbReference type="OrthoDB" id="10520668at2759"/>
<evidence type="ECO:0000259" key="2">
    <source>
        <dbReference type="Pfam" id="PF00386"/>
    </source>
</evidence>
<feature type="coiled-coil region" evidence="1">
    <location>
        <begin position="21"/>
        <end position="48"/>
    </location>
</feature>
<reference evidence="4" key="1">
    <citation type="submission" date="2025-08" db="UniProtKB">
        <authorList>
            <consortium name="RefSeq"/>
        </authorList>
    </citation>
    <scope>IDENTIFICATION</scope>
</reference>
<dbReference type="Gene3D" id="2.60.120.40">
    <property type="match status" value="1"/>
</dbReference>
<organism evidence="3 4">
    <name type="scientific">Biomphalaria glabrata</name>
    <name type="common">Bloodfluke planorb</name>
    <name type="synonym">Freshwater snail</name>
    <dbReference type="NCBI Taxonomy" id="6526"/>
    <lineage>
        <taxon>Eukaryota</taxon>
        <taxon>Metazoa</taxon>
        <taxon>Spiralia</taxon>
        <taxon>Lophotrochozoa</taxon>
        <taxon>Mollusca</taxon>
        <taxon>Gastropoda</taxon>
        <taxon>Heterobranchia</taxon>
        <taxon>Euthyneura</taxon>
        <taxon>Panpulmonata</taxon>
        <taxon>Hygrophila</taxon>
        <taxon>Lymnaeoidea</taxon>
        <taxon>Planorbidae</taxon>
        <taxon>Biomphalaria</taxon>
    </lineage>
</organism>
<proteinExistence type="predicted"/>
<dbReference type="Pfam" id="PF00386">
    <property type="entry name" value="C1q"/>
    <property type="match status" value="1"/>
</dbReference>
<dbReference type="InterPro" id="IPR008983">
    <property type="entry name" value="Tumour_necrosis_fac-like_dom"/>
</dbReference>
<protein>
    <submittedName>
        <fullName evidence="4">Uncharacterized protein LOC106063462 isoform X1</fullName>
    </submittedName>
</protein>
<evidence type="ECO:0000256" key="1">
    <source>
        <dbReference type="SAM" id="Coils"/>
    </source>
</evidence>
<feature type="domain" description="C1q" evidence="2">
    <location>
        <begin position="441"/>
        <end position="536"/>
    </location>
</feature>
<dbReference type="GeneID" id="106063462"/>
<keyword evidence="1" id="KW-0175">Coiled coil</keyword>
<evidence type="ECO:0000313" key="3">
    <source>
        <dbReference type="Proteomes" id="UP001165740"/>
    </source>
</evidence>
<gene>
    <name evidence="4" type="primary">LOC106063462</name>
</gene>
<accession>A0A9W3B745</accession>
<evidence type="ECO:0000313" key="4">
    <source>
        <dbReference type="RefSeq" id="XP_055895215.1"/>
    </source>
</evidence>
<dbReference type="SUPFAM" id="SSF49842">
    <property type="entry name" value="TNF-like"/>
    <property type="match status" value="1"/>
</dbReference>
<feature type="coiled-coil region" evidence="1">
    <location>
        <begin position="216"/>
        <end position="261"/>
    </location>
</feature>
<dbReference type="AlphaFoldDB" id="A0A9W3B745"/>
<sequence length="540" mass="61397">MSTISRYYFLKMGTLQQSKIITLQLENLENVRKKLEVLQDSIKNVVHNAQSWLEEPDECQTLTLSQMNHYLGDESSRCLQACVDIANESSELSHSIISDEAVSLRLGSSLTSEISPLKVPDKTEQSFSTNEPASDKCNSTVDEKYEALTRLTESLAKNIKILQKKSKNQDKLIQEMVQKQTTAEVKTNSRLESFLTELYEASEFIKFSTDYLSEKINESKESIETIVNKQEELEKNYKLQIDILTKQIQELNDRLSRSRSKIIFDPVDENLSFVKLSDKVIKEETVVIKEEVQNVPNKTADDIKIKLGQDTENASSLKLENQFLRTKTIELEQAVHNLSTCTEQLKKDIVDTSRNLSHTKVVNDSSMQGIRKAVTNMYRQVARCSKFVDFMETVLNAPESSPETTNMPEGFCLAIKAVLVTNVKKDEVFKMFNHPINLASLPRHYNLQTGIYTAPSEGVYLFSLTVENLMDMEIQLAVISKCQGSHESLHSVTRCCYKDLTACSVFPLLLRKDEQVYVKPVENYPIVKLGTNSTFSCIRI</sequence>
<dbReference type="RefSeq" id="XP_055895215.1">
    <property type="nucleotide sequence ID" value="XM_056039240.1"/>
</dbReference>
<keyword evidence="3" id="KW-1185">Reference proteome</keyword>
<name>A0A9W3B745_BIOGL</name>
<dbReference type="Proteomes" id="UP001165740">
    <property type="component" value="Chromosome 8"/>
</dbReference>